<dbReference type="OrthoDB" id="6154955at2759"/>
<keyword evidence="4" id="KW-0175">Coiled coil</keyword>
<reference evidence="7 8" key="1">
    <citation type="journal article" date="2017" name="Nat. Ecol. Evol.">
        <title>Scallop genome provides insights into evolution of bilaterian karyotype and development.</title>
        <authorList>
            <person name="Wang S."/>
            <person name="Zhang J."/>
            <person name="Jiao W."/>
            <person name="Li J."/>
            <person name="Xun X."/>
            <person name="Sun Y."/>
            <person name="Guo X."/>
            <person name="Huan P."/>
            <person name="Dong B."/>
            <person name="Zhang L."/>
            <person name="Hu X."/>
            <person name="Sun X."/>
            <person name="Wang J."/>
            <person name="Zhao C."/>
            <person name="Wang Y."/>
            <person name="Wang D."/>
            <person name="Huang X."/>
            <person name="Wang R."/>
            <person name="Lv J."/>
            <person name="Li Y."/>
            <person name="Zhang Z."/>
            <person name="Liu B."/>
            <person name="Lu W."/>
            <person name="Hui Y."/>
            <person name="Liang J."/>
            <person name="Zhou Z."/>
            <person name="Hou R."/>
            <person name="Li X."/>
            <person name="Liu Y."/>
            <person name="Li H."/>
            <person name="Ning X."/>
            <person name="Lin Y."/>
            <person name="Zhao L."/>
            <person name="Xing Q."/>
            <person name="Dou J."/>
            <person name="Li Y."/>
            <person name="Mao J."/>
            <person name="Guo H."/>
            <person name="Dou H."/>
            <person name="Li T."/>
            <person name="Mu C."/>
            <person name="Jiang W."/>
            <person name="Fu Q."/>
            <person name="Fu X."/>
            <person name="Miao Y."/>
            <person name="Liu J."/>
            <person name="Yu Q."/>
            <person name="Li R."/>
            <person name="Liao H."/>
            <person name="Li X."/>
            <person name="Kong Y."/>
            <person name="Jiang Z."/>
            <person name="Chourrout D."/>
            <person name="Li R."/>
            <person name="Bao Z."/>
        </authorList>
    </citation>
    <scope>NUCLEOTIDE SEQUENCE [LARGE SCALE GENOMIC DNA]</scope>
    <source>
        <strain evidence="7 8">PY_sf001</strain>
    </source>
</reference>
<feature type="domain" description="C1q" evidence="6">
    <location>
        <begin position="83"/>
        <end position="221"/>
    </location>
</feature>
<feature type="signal peptide" evidence="5">
    <location>
        <begin position="1"/>
        <end position="27"/>
    </location>
</feature>
<sequence>MRGAVRSKAMTGRLPLWALMCLPGLFGQLLSKERDYQIAKLENQVMESIRIPIMSLTESILQTQMDQCDRAINLLQNKMVEMEERLQVQETREINSRIGFYTYITFETTDAILKFDRVIFNEGNAYNSSTGSFTCQVPGTYHFVWSVQIQNTDWGHVLVDFQLNGNTKGFTITFGPKEHTSTNSIIIRLEQGDRVWLQKRSMNQIKIAAYETSFSGHFLFY</sequence>
<dbReference type="AlphaFoldDB" id="A0A210QQK9"/>
<keyword evidence="8" id="KW-1185">Reference proteome</keyword>
<dbReference type="PROSITE" id="PS50871">
    <property type="entry name" value="C1Q"/>
    <property type="match status" value="1"/>
</dbReference>
<dbReference type="Proteomes" id="UP000242188">
    <property type="component" value="Unassembled WGS sequence"/>
</dbReference>
<evidence type="ECO:0000256" key="2">
    <source>
        <dbReference type="ARBA" id="ARBA00022525"/>
    </source>
</evidence>
<dbReference type="InterPro" id="IPR050822">
    <property type="entry name" value="Cerebellin_Synaptic_Org"/>
</dbReference>
<evidence type="ECO:0000313" key="8">
    <source>
        <dbReference type="Proteomes" id="UP000242188"/>
    </source>
</evidence>
<evidence type="ECO:0000256" key="4">
    <source>
        <dbReference type="SAM" id="Coils"/>
    </source>
</evidence>
<evidence type="ECO:0000259" key="6">
    <source>
        <dbReference type="PROSITE" id="PS50871"/>
    </source>
</evidence>
<gene>
    <name evidence="7" type="ORF">KP79_PYT19592</name>
</gene>
<name>A0A210QQK9_MIZYE</name>
<dbReference type="Gene3D" id="2.60.120.40">
    <property type="match status" value="1"/>
</dbReference>
<protein>
    <submittedName>
        <fullName evidence="7">Complement C1q tumor necrosis factor-related protein 5</fullName>
    </submittedName>
</protein>
<comment type="subcellular location">
    <subcellularLocation>
        <location evidence="1">Secreted</location>
    </subcellularLocation>
</comment>
<dbReference type="SMART" id="SM00110">
    <property type="entry name" value="C1Q"/>
    <property type="match status" value="1"/>
</dbReference>
<evidence type="ECO:0000256" key="3">
    <source>
        <dbReference type="ARBA" id="ARBA00022729"/>
    </source>
</evidence>
<feature type="coiled-coil region" evidence="4">
    <location>
        <begin position="65"/>
        <end position="92"/>
    </location>
</feature>
<dbReference type="PRINTS" id="PR00007">
    <property type="entry name" value="COMPLEMNTC1Q"/>
</dbReference>
<organism evidence="7 8">
    <name type="scientific">Mizuhopecten yessoensis</name>
    <name type="common">Japanese scallop</name>
    <name type="synonym">Patinopecten yessoensis</name>
    <dbReference type="NCBI Taxonomy" id="6573"/>
    <lineage>
        <taxon>Eukaryota</taxon>
        <taxon>Metazoa</taxon>
        <taxon>Spiralia</taxon>
        <taxon>Lophotrochozoa</taxon>
        <taxon>Mollusca</taxon>
        <taxon>Bivalvia</taxon>
        <taxon>Autobranchia</taxon>
        <taxon>Pteriomorphia</taxon>
        <taxon>Pectinida</taxon>
        <taxon>Pectinoidea</taxon>
        <taxon>Pectinidae</taxon>
        <taxon>Mizuhopecten</taxon>
    </lineage>
</organism>
<dbReference type="STRING" id="6573.A0A210QQK9"/>
<evidence type="ECO:0000256" key="5">
    <source>
        <dbReference type="SAM" id="SignalP"/>
    </source>
</evidence>
<keyword evidence="3 5" id="KW-0732">Signal</keyword>
<dbReference type="PANTHER" id="PTHR22923:SF116">
    <property type="entry name" value="C1Q DOMAIN-CONTAINING PROTEIN"/>
    <property type="match status" value="1"/>
</dbReference>
<dbReference type="Pfam" id="PF00386">
    <property type="entry name" value="C1q"/>
    <property type="match status" value="1"/>
</dbReference>
<comment type="caution">
    <text evidence="7">The sequence shown here is derived from an EMBL/GenBank/DDBJ whole genome shotgun (WGS) entry which is preliminary data.</text>
</comment>
<dbReference type="SUPFAM" id="SSF49842">
    <property type="entry name" value="TNF-like"/>
    <property type="match status" value="1"/>
</dbReference>
<dbReference type="GO" id="GO:0005576">
    <property type="term" value="C:extracellular region"/>
    <property type="evidence" value="ECO:0007669"/>
    <property type="project" value="UniProtKB-SubCell"/>
</dbReference>
<dbReference type="EMBL" id="NEDP02002403">
    <property type="protein sequence ID" value="OWF51026.1"/>
    <property type="molecule type" value="Genomic_DNA"/>
</dbReference>
<evidence type="ECO:0000313" key="7">
    <source>
        <dbReference type="EMBL" id="OWF51026.1"/>
    </source>
</evidence>
<accession>A0A210QQK9</accession>
<evidence type="ECO:0000256" key="1">
    <source>
        <dbReference type="ARBA" id="ARBA00004613"/>
    </source>
</evidence>
<proteinExistence type="predicted"/>
<dbReference type="InterPro" id="IPR001073">
    <property type="entry name" value="C1q_dom"/>
</dbReference>
<dbReference type="InterPro" id="IPR008983">
    <property type="entry name" value="Tumour_necrosis_fac-like_dom"/>
</dbReference>
<dbReference type="PANTHER" id="PTHR22923">
    <property type="entry name" value="CEREBELLIN-RELATED"/>
    <property type="match status" value="1"/>
</dbReference>
<feature type="chain" id="PRO_5012103345" evidence="5">
    <location>
        <begin position="28"/>
        <end position="221"/>
    </location>
</feature>
<keyword evidence="2" id="KW-0964">Secreted</keyword>